<keyword evidence="1" id="KW-0472">Membrane</keyword>
<protein>
    <submittedName>
        <fullName evidence="3">Phospholipase</fullName>
    </submittedName>
</protein>
<dbReference type="Pfam" id="PF12697">
    <property type="entry name" value="Abhydrolase_6"/>
    <property type="match status" value="1"/>
</dbReference>
<comment type="caution">
    <text evidence="3">The sequence shown here is derived from an EMBL/GenBank/DDBJ whole genome shotgun (WGS) entry which is preliminary data.</text>
</comment>
<feature type="transmembrane region" description="Helical" evidence="1">
    <location>
        <begin position="44"/>
        <end position="64"/>
    </location>
</feature>
<dbReference type="InterPro" id="IPR029058">
    <property type="entry name" value="AB_hydrolase_fold"/>
</dbReference>
<feature type="domain" description="AB hydrolase-1" evidence="2">
    <location>
        <begin position="151"/>
        <end position="327"/>
    </location>
</feature>
<evidence type="ECO:0000313" key="4">
    <source>
        <dbReference type="Proteomes" id="UP000220353"/>
    </source>
</evidence>
<evidence type="ECO:0000313" key="3">
    <source>
        <dbReference type="EMBL" id="PDT46177.1"/>
    </source>
</evidence>
<proteinExistence type="predicted"/>
<dbReference type="AlphaFoldDB" id="A0A2A6LV25"/>
<dbReference type="SUPFAM" id="SSF53474">
    <property type="entry name" value="alpha/beta-Hydrolases"/>
    <property type="match status" value="1"/>
</dbReference>
<dbReference type="Proteomes" id="UP000220353">
    <property type="component" value="Unassembled WGS sequence"/>
</dbReference>
<dbReference type="Gene3D" id="3.40.50.1820">
    <property type="entry name" value="alpha/beta hydrolase"/>
    <property type="match status" value="1"/>
</dbReference>
<dbReference type="InterPro" id="IPR000073">
    <property type="entry name" value="AB_hydrolase_1"/>
</dbReference>
<keyword evidence="1" id="KW-0812">Transmembrane</keyword>
<gene>
    <name evidence="3" type="ORF">CO661_19690</name>
</gene>
<name>A0A2A6LV25_RHIFR</name>
<reference evidence="3 4" key="1">
    <citation type="submission" date="2017-09" db="EMBL/GenBank/DDBJ databases">
        <title>Comparative genomics of rhizobia isolated from Phaseolus vulgaris in China.</title>
        <authorList>
            <person name="Tong W."/>
        </authorList>
    </citation>
    <scope>NUCLEOTIDE SEQUENCE [LARGE SCALE GENOMIC DNA]</scope>
    <source>
        <strain evidence="3 4">PCH1</strain>
    </source>
</reference>
<keyword evidence="1" id="KW-1133">Transmembrane helix</keyword>
<accession>A0A2A6LV25</accession>
<sequence>MCQKAKWPGNATNCSLQCCVANVPMARHGPNEGARRVSMSTTVFSVRLLVAAVFVSSVATSAAAKPLQPYKDALFGYPAILREDDGGDFRVVDYQELRDINGRDQIPERRVKRAYVSLGVKSSQVNETLDLGGRSLDVTRIGPDRGAAFTVIFIHGRGGDRRLGANDFSFGGNFNRLKNLAVGNGGTYYAPSLRSFDAAGVADIAALIRFAAEQSDGRPVVLSCASMGSFICWGISRDQKATAALSGMMVMGGVADPAFEESAAYKARLPMLFSHGSNDSVYPAEAQLALYRSLKNKDYPIRFVLFETGSHGTPVRMTDWRDALNWILDR</sequence>
<evidence type="ECO:0000256" key="1">
    <source>
        <dbReference type="SAM" id="Phobius"/>
    </source>
</evidence>
<dbReference type="EMBL" id="NWTC01000015">
    <property type="protein sequence ID" value="PDT46177.1"/>
    <property type="molecule type" value="Genomic_DNA"/>
</dbReference>
<organism evidence="3 4">
    <name type="scientific">Rhizobium fredii</name>
    <name type="common">Sinorhizobium fredii</name>
    <dbReference type="NCBI Taxonomy" id="380"/>
    <lineage>
        <taxon>Bacteria</taxon>
        <taxon>Pseudomonadati</taxon>
        <taxon>Pseudomonadota</taxon>
        <taxon>Alphaproteobacteria</taxon>
        <taxon>Hyphomicrobiales</taxon>
        <taxon>Rhizobiaceae</taxon>
        <taxon>Sinorhizobium/Ensifer group</taxon>
        <taxon>Sinorhizobium</taxon>
    </lineage>
</organism>
<evidence type="ECO:0000259" key="2">
    <source>
        <dbReference type="Pfam" id="PF12697"/>
    </source>
</evidence>